<evidence type="ECO:0000256" key="3">
    <source>
        <dbReference type="ARBA" id="ARBA00012417"/>
    </source>
</evidence>
<dbReference type="InterPro" id="IPR004365">
    <property type="entry name" value="NA-bd_OB_tRNA"/>
</dbReference>
<comment type="catalytic activity">
    <reaction evidence="9">
        <text>DNA(n) + a 2'-deoxyribonucleoside 5'-triphosphate = DNA(n+1) + diphosphate</text>
        <dbReference type="Rhea" id="RHEA:22508"/>
        <dbReference type="Rhea" id="RHEA-COMP:17339"/>
        <dbReference type="Rhea" id="RHEA-COMP:17340"/>
        <dbReference type="ChEBI" id="CHEBI:33019"/>
        <dbReference type="ChEBI" id="CHEBI:61560"/>
        <dbReference type="ChEBI" id="CHEBI:173112"/>
        <dbReference type="EC" id="2.7.7.7"/>
    </reaction>
</comment>
<dbReference type="Proteomes" id="UP001597053">
    <property type="component" value="Unassembled WGS sequence"/>
</dbReference>
<dbReference type="InterPro" id="IPR004805">
    <property type="entry name" value="DnaE2/DnaE/PolC"/>
</dbReference>
<keyword evidence="12" id="KW-1185">Reference proteome</keyword>
<dbReference type="Pfam" id="PF02811">
    <property type="entry name" value="PHP"/>
    <property type="match status" value="1"/>
</dbReference>
<keyword evidence="5 11" id="KW-0808">Transferase</keyword>
<proteinExistence type="inferred from homology"/>
<evidence type="ECO:0000256" key="6">
    <source>
        <dbReference type="ARBA" id="ARBA00022695"/>
    </source>
</evidence>
<reference evidence="12" key="1">
    <citation type="journal article" date="2019" name="Int. J. Syst. Evol. Microbiol.">
        <title>The Global Catalogue of Microorganisms (GCM) 10K type strain sequencing project: providing services to taxonomists for standard genome sequencing and annotation.</title>
        <authorList>
            <consortium name="The Broad Institute Genomics Platform"/>
            <consortium name="The Broad Institute Genome Sequencing Center for Infectious Disease"/>
            <person name="Wu L."/>
            <person name="Ma J."/>
        </authorList>
    </citation>
    <scope>NUCLEOTIDE SEQUENCE [LARGE SCALE GENOMIC DNA]</scope>
    <source>
        <strain evidence="12">JCM 32148</strain>
    </source>
</reference>
<evidence type="ECO:0000256" key="9">
    <source>
        <dbReference type="ARBA" id="ARBA00049244"/>
    </source>
</evidence>
<evidence type="ECO:0000256" key="2">
    <source>
        <dbReference type="ARBA" id="ARBA00009496"/>
    </source>
</evidence>
<evidence type="ECO:0000313" key="12">
    <source>
        <dbReference type="Proteomes" id="UP001597053"/>
    </source>
</evidence>
<dbReference type="Gene3D" id="1.10.150.870">
    <property type="match status" value="1"/>
</dbReference>
<dbReference type="InterPro" id="IPR016195">
    <property type="entry name" value="Pol/histidinol_Pase-like"/>
</dbReference>
<dbReference type="CDD" id="cd04485">
    <property type="entry name" value="DnaE_OBF"/>
    <property type="match status" value="1"/>
</dbReference>
<dbReference type="InterPro" id="IPR029460">
    <property type="entry name" value="DNAPol_HHH"/>
</dbReference>
<dbReference type="Pfam" id="PF14579">
    <property type="entry name" value="HHH_6"/>
    <property type="match status" value="1"/>
</dbReference>
<keyword evidence="7" id="KW-0235">DNA replication</keyword>
<dbReference type="SUPFAM" id="SSF89550">
    <property type="entry name" value="PHP domain-like"/>
    <property type="match status" value="1"/>
</dbReference>
<dbReference type="Gene3D" id="1.10.10.1600">
    <property type="entry name" value="Bacterial DNA polymerase III alpha subunit, thumb domain"/>
    <property type="match status" value="1"/>
</dbReference>
<evidence type="ECO:0000256" key="7">
    <source>
        <dbReference type="ARBA" id="ARBA00022705"/>
    </source>
</evidence>
<evidence type="ECO:0000313" key="11">
    <source>
        <dbReference type="EMBL" id="MFD0783521.1"/>
    </source>
</evidence>
<dbReference type="InterPro" id="IPR003141">
    <property type="entry name" value="Pol/His_phosphatase_N"/>
</dbReference>
<comment type="similarity">
    <text evidence="2">Belongs to the DNA polymerase type-C family. DnaE subfamily.</text>
</comment>
<evidence type="ECO:0000256" key="8">
    <source>
        <dbReference type="ARBA" id="ARBA00022932"/>
    </source>
</evidence>
<evidence type="ECO:0000256" key="1">
    <source>
        <dbReference type="ARBA" id="ARBA00004496"/>
    </source>
</evidence>
<dbReference type="NCBIfam" id="NF004226">
    <property type="entry name" value="PRK05673.1"/>
    <property type="match status" value="1"/>
</dbReference>
<evidence type="ECO:0000256" key="5">
    <source>
        <dbReference type="ARBA" id="ARBA00022679"/>
    </source>
</evidence>
<accession>A0ABW2ZY33</accession>
<dbReference type="InterPro" id="IPR040982">
    <property type="entry name" value="DNA_pol3_finger"/>
</dbReference>
<name>A0ABW2ZY33_9ACTN</name>
<dbReference type="InterPro" id="IPR011708">
    <property type="entry name" value="DNA_pol3_alpha_NTPase_dom"/>
</dbReference>
<dbReference type="EC" id="2.7.7.7" evidence="3"/>
<dbReference type="InterPro" id="IPR004013">
    <property type="entry name" value="PHP_dom"/>
</dbReference>
<keyword evidence="8" id="KW-0239">DNA-directed DNA polymerase</keyword>
<protein>
    <recommendedName>
        <fullName evidence="4">DNA polymerase III subunit alpha</fullName>
        <ecNumber evidence="3">2.7.7.7</ecNumber>
    </recommendedName>
</protein>
<sequence length="1177" mass="129598">MGDSFAHLHVHTEYSMLDGAARLKDLFAEVSRQEMPAVAMTDHGNMHGANDFYKQAMAAGVKPILGVEAYVAPESRFHKQRVKWGRPEQKSDDVSGNGAITHMTMWAQNKTGLHNLFKLNSRASMEGHYIKWPRMDMELIAEYAEGIMATTGCPSGAVQTRLRLGQFDEALKVAGAYQDIFGRENYYLELMDHGLDIEKRVRDGLIELGRKLDIPPVITNDSHYTREDQAEAHDVLLCVQTASNIADPNRFRLEGGGYYIKSADQMRAVNSSELWLEGCRNTLLVAEKVDPAGMFEFHNLMPRFPVPDGETEESWFRKETFAGLHRRYPNGIPEGHVKQAEYELGVIVQMGFPSYFLVVADFIQWAKSQGIAVGPGRGSAAGSLVAYALGITDLDPIPHGLIFERFLNPERVSMPDVDIDFDERRRGEVIKYVTDKWGEDKVAQIATFGTIKAKAAIKDSARVLGYPYAVGDRITKAMPPAVMGKDIPLTGIFDPKHPRYAEAGEIRGLYESDPDVKKVIDTAKGIEGLIRQTGVHAAGVIMSAEPIIDHIPLMRRDSDGVIITQFDYPTCESLGLLKMDFLGLRNLTILDDAVKNIQLNHGKELDLLSLPLDDKAAYELLARGDTLGVFQLDGGPMRSLLRLMKPDNFEDISAVLALYRPGPMGVDSHTNYALRKNGLQEITPIHPELEEPLREILAPTYGLIVYQEQVQRAAQILAGYSLGQADLLRRAMGKKKKEILDKEFVPFRDGCRERGYSDEAIQAVWDVLVPFAGYAFNKAHSAAYGLVSYWTAYLKAHYPAEYMAGLLTSVGDDKDKMALYLSECRRMRIQVLPPDVNTSAGPFTPVGKDIRFGLAAVRNVGANVVASIMRCRDEKGAYTDFYDFLSKVDAVVCNKKTIESLIKAGAFDSLGHSRKGLLQVHADAIDAYADVKRKEATGQYDLFGAGFGDVETTASATVMPVIGESEWDKRDKLAFEREMLGLYVSDHPLFGLEHILNAAADTTIAALAEEGAVPDGAVVTLAGILSGVQRRVTKQGRAWASATLEDLAGGVEALFFPNTYEVIGQYIAEDAIVVVKGRVDRRDDTPRIMAMDISMPDVSASAANKPVTLTIPVTRCTPPLVERLKETLVLHPGDAEVHVKLLNGSKTTTLRLGPFRVAATTALMADLKSVLGPANVS</sequence>
<dbReference type="Pfam" id="PF17657">
    <property type="entry name" value="DNA_pol3_finger"/>
    <property type="match status" value="1"/>
</dbReference>
<dbReference type="CDD" id="cd12113">
    <property type="entry name" value="PHP_PolIIIA_DnaE3"/>
    <property type="match status" value="1"/>
</dbReference>
<evidence type="ECO:0000256" key="4">
    <source>
        <dbReference type="ARBA" id="ARBA00019114"/>
    </source>
</evidence>
<dbReference type="PANTHER" id="PTHR32294">
    <property type="entry name" value="DNA POLYMERASE III SUBUNIT ALPHA"/>
    <property type="match status" value="1"/>
</dbReference>
<keyword evidence="6 11" id="KW-0548">Nucleotidyltransferase</keyword>
<dbReference type="PANTHER" id="PTHR32294:SF0">
    <property type="entry name" value="DNA POLYMERASE III SUBUNIT ALPHA"/>
    <property type="match status" value="1"/>
</dbReference>
<dbReference type="SMART" id="SM00481">
    <property type="entry name" value="POLIIIAc"/>
    <property type="match status" value="1"/>
</dbReference>
<dbReference type="GO" id="GO:0003887">
    <property type="term" value="F:DNA-directed DNA polymerase activity"/>
    <property type="evidence" value="ECO:0007669"/>
    <property type="project" value="UniProtKB-EC"/>
</dbReference>
<dbReference type="Gene3D" id="3.20.20.140">
    <property type="entry name" value="Metal-dependent hydrolases"/>
    <property type="match status" value="1"/>
</dbReference>
<evidence type="ECO:0000259" key="10">
    <source>
        <dbReference type="SMART" id="SM00481"/>
    </source>
</evidence>
<dbReference type="EMBL" id="JBHTHM010000165">
    <property type="protein sequence ID" value="MFD0783521.1"/>
    <property type="molecule type" value="Genomic_DNA"/>
</dbReference>
<dbReference type="Pfam" id="PF01336">
    <property type="entry name" value="tRNA_anti-codon"/>
    <property type="match status" value="1"/>
</dbReference>
<dbReference type="Pfam" id="PF07733">
    <property type="entry name" value="DNA_pol3_alpha"/>
    <property type="match status" value="1"/>
</dbReference>
<organism evidence="11 12">
    <name type="scientific">Micromonospora azadirachtae</name>
    <dbReference type="NCBI Taxonomy" id="1970735"/>
    <lineage>
        <taxon>Bacteria</taxon>
        <taxon>Bacillati</taxon>
        <taxon>Actinomycetota</taxon>
        <taxon>Actinomycetes</taxon>
        <taxon>Micromonosporales</taxon>
        <taxon>Micromonosporaceae</taxon>
        <taxon>Micromonospora</taxon>
    </lineage>
</organism>
<dbReference type="NCBIfam" id="TIGR00594">
    <property type="entry name" value="polc"/>
    <property type="match status" value="1"/>
</dbReference>
<dbReference type="InterPro" id="IPR041931">
    <property type="entry name" value="DNA_pol3_alpha_thumb_dom"/>
</dbReference>
<gene>
    <name evidence="11" type="primary">dnaE</name>
    <name evidence="11" type="ORF">ACFQZ8_06285</name>
</gene>
<comment type="subcellular location">
    <subcellularLocation>
        <location evidence="1">Cytoplasm</location>
    </subcellularLocation>
</comment>
<feature type="domain" description="Polymerase/histidinol phosphatase N-terminal" evidence="10">
    <location>
        <begin position="6"/>
        <end position="73"/>
    </location>
</feature>
<comment type="caution">
    <text evidence="11">The sequence shown here is derived from an EMBL/GenBank/DDBJ whole genome shotgun (WGS) entry which is preliminary data.</text>
</comment>